<organism evidence="1 2">
    <name type="scientific">Panagrolaimus sp. JU765</name>
    <dbReference type="NCBI Taxonomy" id="591449"/>
    <lineage>
        <taxon>Eukaryota</taxon>
        <taxon>Metazoa</taxon>
        <taxon>Ecdysozoa</taxon>
        <taxon>Nematoda</taxon>
        <taxon>Chromadorea</taxon>
        <taxon>Rhabditida</taxon>
        <taxon>Tylenchina</taxon>
        <taxon>Panagrolaimomorpha</taxon>
        <taxon>Panagrolaimoidea</taxon>
        <taxon>Panagrolaimidae</taxon>
        <taxon>Panagrolaimus</taxon>
    </lineage>
</organism>
<evidence type="ECO:0000313" key="2">
    <source>
        <dbReference type="WBParaSite" id="JU765_v2.g12512.t1"/>
    </source>
</evidence>
<protein>
    <submittedName>
        <fullName evidence="2">Uncharacterized protein</fullName>
    </submittedName>
</protein>
<proteinExistence type="predicted"/>
<reference evidence="2" key="1">
    <citation type="submission" date="2022-11" db="UniProtKB">
        <authorList>
            <consortium name="WormBaseParasite"/>
        </authorList>
    </citation>
    <scope>IDENTIFICATION</scope>
</reference>
<evidence type="ECO:0000313" key="1">
    <source>
        <dbReference type="Proteomes" id="UP000887576"/>
    </source>
</evidence>
<dbReference type="WBParaSite" id="JU765_v2.g12512.t1">
    <property type="protein sequence ID" value="JU765_v2.g12512.t1"/>
    <property type="gene ID" value="JU765_v2.g12512"/>
</dbReference>
<name>A0AC34Q348_9BILA</name>
<dbReference type="Proteomes" id="UP000887576">
    <property type="component" value="Unplaced"/>
</dbReference>
<accession>A0AC34Q348</accession>
<sequence>MVSKFVFLAILVIVCVNGDIFRDLRDKLPEELQKLIDQYDDKPKAELKVKIAEEYPGFAMAADEARQAFLTKMEGFAMAADEARQAFLTKMEDLNDLGKQAAVIAKDDKISANEEHKKLNELMAEFEKKEDGKAQVEVFKAALKEAWADFAPKVNDLLKKDKAN</sequence>